<dbReference type="PROSITE" id="PS50181">
    <property type="entry name" value="FBOX"/>
    <property type="match status" value="1"/>
</dbReference>
<dbReference type="InterPro" id="IPR001810">
    <property type="entry name" value="F-box_dom"/>
</dbReference>
<protein>
    <recommendedName>
        <fullName evidence="1">F-box domain-containing protein</fullName>
    </recommendedName>
</protein>
<evidence type="ECO:0000313" key="3">
    <source>
        <dbReference type="Proteomes" id="UP000193067"/>
    </source>
</evidence>
<dbReference type="InterPro" id="IPR036047">
    <property type="entry name" value="F-box-like_dom_sf"/>
</dbReference>
<gene>
    <name evidence="2" type="ORF">PYCCODRAFT_1469960</name>
</gene>
<dbReference type="SUPFAM" id="SSF81383">
    <property type="entry name" value="F-box domain"/>
    <property type="match status" value="1"/>
</dbReference>
<keyword evidence="3" id="KW-1185">Reference proteome</keyword>
<reference evidence="2 3" key="1">
    <citation type="journal article" date="2015" name="Biotechnol. Biofuels">
        <title>Enhanced degradation of softwood versus hardwood by the white-rot fungus Pycnoporus coccineus.</title>
        <authorList>
            <person name="Couturier M."/>
            <person name="Navarro D."/>
            <person name="Chevret D."/>
            <person name="Henrissat B."/>
            <person name="Piumi F."/>
            <person name="Ruiz-Duenas F.J."/>
            <person name="Martinez A.T."/>
            <person name="Grigoriev I.V."/>
            <person name="Riley R."/>
            <person name="Lipzen A."/>
            <person name="Berrin J.G."/>
            <person name="Master E.R."/>
            <person name="Rosso M.N."/>
        </authorList>
    </citation>
    <scope>NUCLEOTIDE SEQUENCE [LARGE SCALE GENOMIC DNA]</scope>
    <source>
        <strain evidence="2 3">BRFM310</strain>
    </source>
</reference>
<dbReference type="EMBL" id="KZ084124">
    <property type="protein sequence ID" value="OSC99831.1"/>
    <property type="molecule type" value="Genomic_DNA"/>
</dbReference>
<feature type="domain" description="F-box" evidence="1">
    <location>
        <begin position="1"/>
        <end position="49"/>
    </location>
</feature>
<dbReference type="AlphaFoldDB" id="A0A1Y2IIU7"/>
<dbReference type="OrthoDB" id="550575at2759"/>
<dbReference type="Pfam" id="PF12937">
    <property type="entry name" value="F-box-like"/>
    <property type="match status" value="1"/>
</dbReference>
<proteinExistence type="predicted"/>
<dbReference type="STRING" id="1353009.A0A1Y2IIU7"/>
<organism evidence="2 3">
    <name type="scientific">Trametes coccinea (strain BRFM310)</name>
    <name type="common">Pycnoporus coccineus</name>
    <dbReference type="NCBI Taxonomy" id="1353009"/>
    <lineage>
        <taxon>Eukaryota</taxon>
        <taxon>Fungi</taxon>
        <taxon>Dikarya</taxon>
        <taxon>Basidiomycota</taxon>
        <taxon>Agaricomycotina</taxon>
        <taxon>Agaricomycetes</taxon>
        <taxon>Polyporales</taxon>
        <taxon>Polyporaceae</taxon>
        <taxon>Trametes</taxon>
    </lineage>
</organism>
<evidence type="ECO:0000313" key="2">
    <source>
        <dbReference type="EMBL" id="OSC99831.1"/>
    </source>
</evidence>
<accession>A0A1Y2IIU7</accession>
<name>A0A1Y2IIU7_TRAC3</name>
<dbReference type="CDD" id="cd09917">
    <property type="entry name" value="F-box_SF"/>
    <property type="match status" value="1"/>
</dbReference>
<evidence type="ECO:0000259" key="1">
    <source>
        <dbReference type="PROSITE" id="PS50181"/>
    </source>
</evidence>
<sequence>MASLDDLPVELRLQILAYLPLQSLLWIRLTCRRWNDFFVANASAIYRNAAGTEGFVEFLEMPLAQAVADAQYVNIVQNDTEPPDWYTFCRVSAIYRNVSKLAPLIRRILMDPTTDLNVVSVKLVREAILERDANLTAEFMEMKKSQVGQVISKVYQDFTSTANLRPSAC</sequence>
<dbReference type="Proteomes" id="UP000193067">
    <property type="component" value="Unassembled WGS sequence"/>
</dbReference>
<dbReference type="Gene3D" id="1.20.1280.50">
    <property type="match status" value="1"/>
</dbReference>